<organism evidence="5 6">
    <name type="scientific">Glossina pallidipes</name>
    <name type="common">Tsetse fly</name>
    <dbReference type="NCBI Taxonomy" id="7398"/>
    <lineage>
        <taxon>Eukaryota</taxon>
        <taxon>Metazoa</taxon>
        <taxon>Ecdysozoa</taxon>
        <taxon>Arthropoda</taxon>
        <taxon>Hexapoda</taxon>
        <taxon>Insecta</taxon>
        <taxon>Pterygota</taxon>
        <taxon>Neoptera</taxon>
        <taxon>Endopterygota</taxon>
        <taxon>Diptera</taxon>
        <taxon>Brachycera</taxon>
        <taxon>Muscomorpha</taxon>
        <taxon>Hippoboscoidea</taxon>
        <taxon>Glossinidae</taxon>
        <taxon>Glossina</taxon>
    </lineage>
</organism>
<evidence type="ECO:0000259" key="4">
    <source>
        <dbReference type="PROSITE" id="PS50225"/>
    </source>
</evidence>
<feature type="compositionally biased region" description="Low complexity" evidence="3">
    <location>
        <begin position="402"/>
        <end position="437"/>
    </location>
</feature>
<dbReference type="PANTHER" id="PTHR20966:SF2">
    <property type="entry name" value="ANKYRIN REPEAT AND SOCS BOX PROTEIN 17"/>
    <property type="match status" value="1"/>
</dbReference>
<evidence type="ECO:0000256" key="3">
    <source>
        <dbReference type="SAM" id="MobiDB-lite"/>
    </source>
</evidence>
<dbReference type="InterPro" id="IPR039147">
    <property type="entry name" value="ASB17"/>
</dbReference>
<dbReference type="Gene3D" id="1.10.750.20">
    <property type="entry name" value="SOCS box"/>
    <property type="match status" value="1"/>
</dbReference>
<dbReference type="VEuPathDB" id="VectorBase:GPAI048113"/>
<sequence length="454" mass="50918">MEFIFECFYEDTLDKLSRSGLQDRSSRRDVLDHLNAIIGGCSDGQNMLPEEVARIAVLAAVRYHRDKKDANGDVCLMGKFHNILYIALRTCWDWGVRDSAVVVVLLEEIYACEKTFERIFLGALFGPHAPHFIAGWRSDFRDQDENTRAMVYFLHHATSLDMTLPVWIARYEQERMLKFIDIPIESCGRSSPLRVALQASAPDLLLILLRYGAEPNPPDGGSSAVIALLDKLTENGRNYLYQNVSCLQILLRNIPLIEMPYKPIIYGTRREMFFERYGRLLIDKILKKEQVYGVMSLRHLCRCRIRDLLRSNGQLPEGIDTLRLPRRLQRYIDLMEEIEGPETSSNDGSDDVKDLVKQVAMRKPKKPLKCSANNLASAEDNQNVTTPVITITSADRDVDGMDGNNDSSHNHNSNSSSTSSGSSSSSNSNGRVSNVSVTGGGDTAGIVLDKPLTI</sequence>
<evidence type="ECO:0000256" key="2">
    <source>
        <dbReference type="ARBA" id="ARBA00023043"/>
    </source>
</evidence>
<proteinExistence type="predicted"/>
<dbReference type="InterPro" id="IPR001496">
    <property type="entry name" value="SOCS_box"/>
</dbReference>
<dbReference type="EnsemblMetazoa" id="GPAI048113-RA">
    <property type="protein sequence ID" value="GPAI048113-PA"/>
    <property type="gene ID" value="GPAI048113"/>
</dbReference>
<name>A0A1B0AJV3_GLOPL</name>
<accession>A0A1B0AJV3</accession>
<dbReference type="AlphaFoldDB" id="A0A1B0AJV3"/>
<evidence type="ECO:0000313" key="5">
    <source>
        <dbReference type="EnsemblMetazoa" id="GPAI048113-PA"/>
    </source>
</evidence>
<dbReference type="SMART" id="SM00969">
    <property type="entry name" value="SOCS_box"/>
    <property type="match status" value="1"/>
</dbReference>
<dbReference type="InterPro" id="IPR036036">
    <property type="entry name" value="SOCS_box-like_dom_sf"/>
</dbReference>
<dbReference type="SUPFAM" id="SSF158235">
    <property type="entry name" value="SOCS box-like"/>
    <property type="match status" value="1"/>
</dbReference>
<evidence type="ECO:0000256" key="1">
    <source>
        <dbReference type="ARBA" id="ARBA00022786"/>
    </source>
</evidence>
<dbReference type="Pfam" id="PF07525">
    <property type="entry name" value="SOCS_box"/>
    <property type="match status" value="1"/>
</dbReference>
<reference evidence="6" key="1">
    <citation type="submission" date="2014-03" db="EMBL/GenBank/DDBJ databases">
        <authorList>
            <person name="Aksoy S."/>
            <person name="Warren W."/>
            <person name="Wilson R.K."/>
        </authorList>
    </citation>
    <scope>NUCLEOTIDE SEQUENCE [LARGE SCALE GENOMIC DNA]</scope>
    <source>
        <strain evidence="6">IAEA</strain>
    </source>
</reference>
<keyword evidence="2" id="KW-0040">ANK repeat</keyword>
<reference evidence="5" key="2">
    <citation type="submission" date="2020-05" db="UniProtKB">
        <authorList>
            <consortium name="EnsemblMetazoa"/>
        </authorList>
    </citation>
    <scope>IDENTIFICATION</scope>
    <source>
        <strain evidence="5">IAEA</strain>
    </source>
</reference>
<dbReference type="GO" id="GO:0035556">
    <property type="term" value="P:intracellular signal transduction"/>
    <property type="evidence" value="ECO:0007669"/>
    <property type="project" value="InterPro"/>
</dbReference>
<protein>
    <recommendedName>
        <fullName evidence="4">SOCS box domain-containing protein</fullName>
    </recommendedName>
</protein>
<keyword evidence="6" id="KW-1185">Reference proteome</keyword>
<dbReference type="CDD" id="cd03587">
    <property type="entry name" value="SOCS"/>
    <property type="match status" value="1"/>
</dbReference>
<evidence type="ECO:0000313" key="6">
    <source>
        <dbReference type="Proteomes" id="UP000092445"/>
    </source>
</evidence>
<dbReference type="PANTHER" id="PTHR20966">
    <property type="entry name" value="ANKYRIN REPEAT AND SOCS BOX PROTEIN 17"/>
    <property type="match status" value="1"/>
</dbReference>
<feature type="region of interest" description="Disordered" evidence="3">
    <location>
        <begin position="395"/>
        <end position="454"/>
    </location>
</feature>
<dbReference type="PROSITE" id="PS50225">
    <property type="entry name" value="SOCS"/>
    <property type="match status" value="1"/>
</dbReference>
<feature type="domain" description="SOCS box" evidence="4">
    <location>
        <begin position="294"/>
        <end position="333"/>
    </location>
</feature>
<dbReference type="Proteomes" id="UP000092445">
    <property type="component" value="Unassembled WGS sequence"/>
</dbReference>
<keyword evidence="1" id="KW-0833">Ubl conjugation pathway</keyword>